<evidence type="ECO:0000313" key="14">
    <source>
        <dbReference type="Proteomes" id="UP000317496"/>
    </source>
</evidence>
<dbReference type="Pfam" id="PF00027">
    <property type="entry name" value="cNMP_binding"/>
    <property type="match status" value="1"/>
</dbReference>
<comment type="subcellular location">
    <subcellularLocation>
        <location evidence="1">Membrane</location>
        <topology evidence="1">Multi-pass membrane protein</topology>
    </subcellularLocation>
</comment>
<evidence type="ECO:0000256" key="2">
    <source>
        <dbReference type="ARBA" id="ARBA00022448"/>
    </source>
</evidence>
<keyword evidence="5" id="KW-0631">Potassium channel</keyword>
<proteinExistence type="predicted"/>
<evidence type="ECO:0000256" key="11">
    <source>
        <dbReference type="SAM" id="Phobius"/>
    </source>
</evidence>
<feature type="transmembrane region" description="Helical" evidence="11">
    <location>
        <begin position="221"/>
        <end position="245"/>
    </location>
</feature>
<keyword evidence="10" id="KW-0407">Ion channel</keyword>
<dbReference type="GO" id="GO:0001508">
    <property type="term" value="P:action potential"/>
    <property type="evidence" value="ECO:0007669"/>
    <property type="project" value="TreeGrafter"/>
</dbReference>
<keyword evidence="14" id="KW-1185">Reference proteome</keyword>
<evidence type="ECO:0000256" key="7">
    <source>
        <dbReference type="ARBA" id="ARBA00022989"/>
    </source>
</evidence>
<dbReference type="GO" id="GO:0008076">
    <property type="term" value="C:voltage-gated potassium channel complex"/>
    <property type="evidence" value="ECO:0007669"/>
    <property type="project" value="InterPro"/>
</dbReference>
<dbReference type="PROSITE" id="PS00889">
    <property type="entry name" value="CNMP_BINDING_2"/>
    <property type="match status" value="1"/>
</dbReference>
<keyword evidence="6" id="KW-0630">Potassium</keyword>
<evidence type="ECO:0000256" key="4">
    <source>
        <dbReference type="ARBA" id="ARBA00022692"/>
    </source>
</evidence>
<dbReference type="OrthoDB" id="9799090at2"/>
<dbReference type="EMBL" id="CP041636">
    <property type="protein sequence ID" value="QDO99380.1"/>
    <property type="molecule type" value="Genomic_DNA"/>
</dbReference>
<dbReference type="PROSITE" id="PS50042">
    <property type="entry name" value="CNMP_BINDING_3"/>
    <property type="match status" value="1"/>
</dbReference>
<dbReference type="Gene3D" id="1.10.287.70">
    <property type="match status" value="1"/>
</dbReference>
<keyword evidence="9 11" id="KW-0472">Membrane</keyword>
<dbReference type="RefSeq" id="WP_144258376.1">
    <property type="nucleotide sequence ID" value="NZ_CP041636.1"/>
</dbReference>
<dbReference type="InterPro" id="IPR018488">
    <property type="entry name" value="cNMP-bd_CS"/>
</dbReference>
<dbReference type="GO" id="GO:0005249">
    <property type="term" value="F:voltage-gated potassium channel activity"/>
    <property type="evidence" value="ECO:0007669"/>
    <property type="project" value="InterPro"/>
</dbReference>
<dbReference type="SUPFAM" id="SSF51206">
    <property type="entry name" value="cAMP-binding domain-like"/>
    <property type="match status" value="1"/>
</dbReference>
<dbReference type="Pfam" id="PF00520">
    <property type="entry name" value="Ion_trans"/>
    <property type="match status" value="1"/>
</dbReference>
<evidence type="ECO:0000256" key="8">
    <source>
        <dbReference type="ARBA" id="ARBA00023065"/>
    </source>
</evidence>
<keyword evidence="4 11" id="KW-0812">Transmembrane</keyword>
<evidence type="ECO:0000259" key="12">
    <source>
        <dbReference type="PROSITE" id="PS50042"/>
    </source>
</evidence>
<dbReference type="InterPro" id="IPR018490">
    <property type="entry name" value="cNMP-bd_dom_sf"/>
</dbReference>
<dbReference type="PANTHER" id="PTHR11537:SF254">
    <property type="entry name" value="POTASSIUM VOLTAGE-GATED CHANNEL PROTEIN SHAB"/>
    <property type="match status" value="1"/>
</dbReference>
<evidence type="ECO:0000256" key="9">
    <source>
        <dbReference type="ARBA" id="ARBA00023136"/>
    </source>
</evidence>
<evidence type="ECO:0000256" key="1">
    <source>
        <dbReference type="ARBA" id="ARBA00004141"/>
    </source>
</evidence>
<dbReference type="InterPro" id="IPR005821">
    <property type="entry name" value="Ion_trans_dom"/>
</dbReference>
<gene>
    <name evidence="13" type="ORF">FNB15_19785</name>
</gene>
<feature type="domain" description="Cyclic nucleotide-binding" evidence="12">
    <location>
        <begin position="266"/>
        <end position="363"/>
    </location>
</feature>
<dbReference type="SUPFAM" id="SSF81324">
    <property type="entry name" value="Voltage-gated potassium channels"/>
    <property type="match status" value="1"/>
</dbReference>
<keyword evidence="8" id="KW-0406">Ion transport</keyword>
<dbReference type="AlphaFoldDB" id="A0A516H6Q2"/>
<name>A0A516H6Q2_9PROT</name>
<evidence type="ECO:0000313" key="13">
    <source>
        <dbReference type="EMBL" id="QDO99380.1"/>
    </source>
</evidence>
<keyword evidence="3" id="KW-0633">Potassium transport</keyword>
<dbReference type="SMART" id="SM00100">
    <property type="entry name" value="cNMP"/>
    <property type="match status" value="1"/>
</dbReference>
<reference evidence="13 14" key="1">
    <citation type="submission" date="2019-07" db="EMBL/GenBank/DDBJ databases">
        <title>Genome sequencing for Ferrovibrio sp. K5.</title>
        <authorList>
            <person name="Park S.-J."/>
        </authorList>
    </citation>
    <scope>NUCLEOTIDE SEQUENCE [LARGE SCALE GENOMIC DNA]</scope>
    <source>
        <strain evidence="13 14">K5</strain>
    </source>
</reference>
<dbReference type="KEGG" id="fer:FNB15_19785"/>
<protein>
    <submittedName>
        <fullName evidence="13">Cyclic nucleotide-binding domain-containing protein</fullName>
    </submittedName>
</protein>
<dbReference type="CDD" id="cd00038">
    <property type="entry name" value="CAP_ED"/>
    <property type="match status" value="1"/>
</dbReference>
<sequence>MSKTDWRRICFDLLADDRRDARIGHRLLSTLIIISVFACAAAIMLVTVPGLDARTVFWCDRLREATDILFTAEYLLRIWIAPAYAHSGRVGATTMRRRYMSSFLGVVDLLVILPFWLNLVVPFPRDLFLATEMFTLFKLARYTPGLPLVAAVLRREARGLTAALGAAGVLLVVASCIMYMLEHDAQPEVFGSIPKALWWGIVTVGSVGYGDMIPITPLGKIFNGVIILIGVGTIAIPAGLLASGFAEEIKRREFMVTWRAVASLPLFHNLDASSIAEIASLLKPQVVPSGTAIVRRDERAEAMFFIMAGEVEVEILPKPVVLGSGQHFGEIALLRRTDRTATVSAITDCRLLALEVTDFQRLLQVHPTIKEHIDRLAAERLEQRKTAEGLSPPAV</sequence>
<dbReference type="InterPro" id="IPR028325">
    <property type="entry name" value="VG_K_chnl"/>
</dbReference>
<dbReference type="PRINTS" id="PR00169">
    <property type="entry name" value="KCHANNEL"/>
</dbReference>
<feature type="transmembrane region" description="Helical" evidence="11">
    <location>
        <begin position="160"/>
        <end position="181"/>
    </location>
</feature>
<keyword evidence="2" id="KW-0813">Transport</keyword>
<dbReference type="PANTHER" id="PTHR11537">
    <property type="entry name" value="VOLTAGE-GATED POTASSIUM CHANNEL"/>
    <property type="match status" value="1"/>
</dbReference>
<feature type="transmembrane region" description="Helical" evidence="11">
    <location>
        <begin position="27"/>
        <end position="48"/>
    </location>
</feature>
<dbReference type="InterPro" id="IPR000595">
    <property type="entry name" value="cNMP-bd_dom"/>
</dbReference>
<dbReference type="Gene3D" id="2.60.120.10">
    <property type="entry name" value="Jelly Rolls"/>
    <property type="match status" value="1"/>
</dbReference>
<accession>A0A516H6Q2</accession>
<feature type="transmembrane region" description="Helical" evidence="11">
    <location>
        <begin position="133"/>
        <end position="153"/>
    </location>
</feature>
<keyword evidence="7 11" id="KW-1133">Transmembrane helix</keyword>
<organism evidence="13 14">
    <name type="scientific">Ferrovibrio terrae</name>
    <dbReference type="NCBI Taxonomy" id="2594003"/>
    <lineage>
        <taxon>Bacteria</taxon>
        <taxon>Pseudomonadati</taxon>
        <taxon>Pseudomonadota</taxon>
        <taxon>Alphaproteobacteria</taxon>
        <taxon>Rhodospirillales</taxon>
        <taxon>Rhodospirillaceae</taxon>
        <taxon>Ferrovibrio</taxon>
    </lineage>
</organism>
<feature type="transmembrane region" description="Helical" evidence="11">
    <location>
        <begin position="99"/>
        <end position="121"/>
    </location>
</feature>
<dbReference type="Proteomes" id="UP000317496">
    <property type="component" value="Chromosome"/>
</dbReference>
<evidence type="ECO:0000256" key="5">
    <source>
        <dbReference type="ARBA" id="ARBA00022826"/>
    </source>
</evidence>
<dbReference type="InterPro" id="IPR014710">
    <property type="entry name" value="RmlC-like_jellyroll"/>
</dbReference>
<feature type="transmembrane region" description="Helical" evidence="11">
    <location>
        <begin position="68"/>
        <end position="87"/>
    </location>
</feature>
<evidence type="ECO:0000256" key="10">
    <source>
        <dbReference type="ARBA" id="ARBA00023303"/>
    </source>
</evidence>
<evidence type="ECO:0000256" key="6">
    <source>
        <dbReference type="ARBA" id="ARBA00022958"/>
    </source>
</evidence>
<evidence type="ECO:0000256" key="3">
    <source>
        <dbReference type="ARBA" id="ARBA00022538"/>
    </source>
</evidence>